<reference evidence="2 4" key="2">
    <citation type="submission" date="2017-11" db="EMBL/GenBank/DDBJ databases">
        <title>Molecular characterization of Burkholderia pseudomallei and closely related isolates from Vietnam.</title>
        <authorList>
            <person name="Ustinov D.V."/>
            <person name="Antonov A.S."/>
            <person name="Avdusheva E.F."/>
            <person name="Shpak I.M."/>
            <person name="Zakharova I.B."/>
            <person name="Thi L.A."/>
            <person name="Teteryatnikova N."/>
            <person name="Lopasteyskaya Y.A."/>
            <person name="Kuzyutina J.A."/>
            <person name="Ngo T.N."/>
            <person name="Victorov D.V."/>
        </authorList>
    </citation>
    <scope>NUCLEOTIDE SEQUENCE [LARGE SCALE GENOMIC DNA]</scope>
    <source>
        <strain evidence="2 4">V1512</strain>
    </source>
</reference>
<dbReference type="GeneID" id="93059932"/>
<dbReference type="EMBL" id="JQIM01000010">
    <property type="protein sequence ID" value="KGX06172.1"/>
    <property type="molecule type" value="Genomic_DNA"/>
</dbReference>
<dbReference type="Gene3D" id="2.60.200.60">
    <property type="match status" value="1"/>
</dbReference>
<dbReference type="Proteomes" id="UP000231878">
    <property type="component" value="Unassembled WGS sequence"/>
</dbReference>
<dbReference type="InterPro" id="IPR008727">
    <property type="entry name" value="PAAR_motif"/>
</dbReference>
<protein>
    <submittedName>
        <fullName evidence="2">PAAR domain-containing protein</fullName>
    </submittedName>
    <submittedName>
        <fullName evidence="1">PAAR motif family protein</fullName>
    </submittedName>
</protein>
<dbReference type="Proteomes" id="UP000030475">
    <property type="component" value="Unassembled WGS sequence"/>
</dbReference>
<dbReference type="RefSeq" id="WP_004193592.1">
    <property type="nucleotide sequence ID" value="NZ_AP028071.1"/>
</dbReference>
<evidence type="ECO:0000313" key="2">
    <source>
        <dbReference type="EMBL" id="PJO66077.1"/>
    </source>
</evidence>
<dbReference type="OrthoDB" id="8565659at2"/>
<proteinExistence type="predicted"/>
<dbReference type="eggNOG" id="COG4104">
    <property type="taxonomic scope" value="Bacteria"/>
</dbReference>
<dbReference type="OMA" id="IETGAAC"/>
<evidence type="ECO:0000313" key="3">
    <source>
        <dbReference type="Proteomes" id="UP000030475"/>
    </source>
</evidence>
<organism evidence="1 3">
    <name type="scientific">Burkholderia pseudomallei</name>
    <name type="common">Pseudomonas pseudomallei</name>
    <dbReference type="NCBI Taxonomy" id="28450"/>
    <lineage>
        <taxon>Bacteria</taxon>
        <taxon>Pseudomonadati</taxon>
        <taxon>Pseudomonadota</taxon>
        <taxon>Betaproteobacteria</taxon>
        <taxon>Burkholderiales</taxon>
        <taxon>Burkholderiaceae</taxon>
        <taxon>Burkholderia</taxon>
        <taxon>pseudomallei group</taxon>
    </lineage>
</organism>
<sequence>MARPFIVLGDKHSHGGTVTTAAAASAIHGKGIARRNDRVSCPIHGPNHIVEGDDTMIIDNEGVARDGYRTACGAVLIASQSSTGGDAA</sequence>
<dbReference type="CDD" id="cd14744">
    <property type="entry name" value="PAAR_CT_2"/>
    <property type="match status" value="1"/>
</dbReference>
<dbReference type="KEGG" id="but:X994_1236"/>
<dbReference type="EMBL" id="PHRB01000009">
    <property type="protein sequence ID" value="PJO66077.1"/>
    <property type="molecule type" value="Genomic_DNA"/>
</dbReference>
<name>A0A069B0E5_BURPE</name>
<accession>A0A069B0E5</accession>
<comment type="caution">
    <text evidence="1">The sequence shown here is derived from an EMBL/GenBank/DDBJ whole genome shotgun (WGS) entry which is preliminary data.</text>
</comment>
<evidence type="ECO:0000313" key="1">
    <source>
        <dbReference type="EMBL" id="KGX06172.1"/>
    </source>
</evidence>
<dbReference type="AlphaFoldDB" id="A0A069B0E5"/>
<gene>
    <name evidence="2" type="ORF">CWD88_11415</name>
    <name evidence="1" type="ORF">Y036_522</name>
</gene>
<reference evidence="1 3" key="1">
    <citation type="submission" date="2014-08" db="EMBL/GenBank/DDBJ databases">
        <authorList>
            <person name="Bunnell A."/>
            <person name="Chain P.S."/>
            <person name="Chertkov O."/>
            <person name="Currie B.J."/>
            <person name="Daligault H.E."/>
            <person name="Davenport K.W."/>
            <person name="Davis C."/>
            <person name="Gleasner C.D."/>
            <person name="Johnson S.L."/>
            <person name="Kaestli M."/>
            <person name="Koren S."/>
            <person name="Kunde Y.A."/>
            <person name="Mayo M."/>
            <person name="McMurry K.K."/>
            <person name="Price E.P."/>
            <person name="Reitenga K.G."/>
            <person name="Robison R."/>
            <person name="Rosovitz M.J."/>
            <person name="Sarovich D.S."/>
            <person name="Teshima H."/>
        </authorList>
    </citation>
    <scope>NUCLEOTIDE SEQUENCE [LARGE SCALE GENOMIC DNA]</scope>
    <source>
        <strain evidence="1 3">MSHR44</strain>
    </source>
</reference>
<dbReference type="Pfam" id="PF05488">
    <property type="entry name" value="PAAR_motif"/>
    <property type="match status" value="1"/>
</dbReference>
<evidence type="ECO:0000313" key="4">
    <source>
        <dbReference type="Proteomes" id="UP000231878"/>
    </source>
</evidence>